<keyword evidence="3" id="KW-1185">Reference proteome</keyword>
<dbReference type="AlphaFoldDB" id="A0A8H6A693"/>
<organism evidence="2 3">
    <name type="scientific">Petromyces alliaceus</name>
    <name type="common">Aspergillus alliaceus</name>
    <dbReference type="NCBI Taxonomy" id="209559"/>
    <lineage>
        <taxon>Eukaryota</taxon>
        <taxon>Fungi</taxon>
        <taxon>Dikarya</taxon>
        <taxon>Ascomycota</taxon>
        <taxon>Pezizomycotina</taxon>
        <taxon>Eurotiomycetes</taxon>
        <taxon>Eurotiomycetidae</taxon>
        <taxon>Eurotiales</taxon>
        <taxon>Aspergillaceae</taxon>
        <taxon>Aspergillus</taxon>
        <taxon>Aspergillus subgen. Circumdati</taxon>
    </lineage>
</organism>
<reference evidence="2 3" key="1">
    <citation type="submission" date="2019-04" db="EMBL/GenBank/DDBJ databases">
        <title>Aspergillus burnettii sp. nov., novel species from soil in southeast Queensland.</title>
        <authorList>
            <person name="Gilchrist C.L.M."/>
            <person name="Pitt J.I."/>
            <person name="Lange L."/>
            <person name="Lacey H.J."/>
            <person name="Vuong D."/>
            <person name="Midgley D.J."/>
            <person name="Greenfield P."/>
            <person name="Bradbury M."/>
            <person name="Lacey E."/>
            <person name="Busk P.K."/>
            <person name="Pilgaard B."/>
            <person name="Chooi Y.H."/>
            <person name="Piggott A.M."/>
        </authorList>
    </citation>
    <scope>NUCLEOTIDE SEQUENCE [LARGE SCALE GENOMIC DNA]</scope>
    <source>
        <strain evidence="2 3">FRR 5400</strain>
    </source>
</reference>
<dbReference type="Proteomes" id="UP000541154">
    <property type="component" value="Unassembled WGS sequence"/>
</dbReference>
<feature type="chain" id="PRO_5033993157" evidence="1">
    <location>
        <begin position="31"/>
        <end position="91"/>
    </location>
</feature>
<evidence type="ECO:0000256" key="1">
    <source>
        <dbReference type="SAM" id="SignalP"/>
    </source>
</evidence>
<name>A0A8H6A693_PETAA</name>
<feature type="signal peptide" evidence="1">
    <location>
        <begin position="1"/>
        <end position="30"/>
    </location>
</feature>
<evidence type="ECO:0000313" key="2">
    <source>
        <dbReference type="EMBL" id="KAF5860630.1"/>
    </source>
</evidence>
<protein>
    <submittedName>
        <fullName evidence="2">Uncharacterized protein</fullName>
    </submittedName>
</protein>
<comment type="caution">
    <text evidence="2">The sequence shown here is derived from an EMBL/GenBank/DDBJ whole genome shotgun (WGS) entry which is preliminary data.</text>
</comment>
<keyword evidence="1" id="KW-0732">Signal</keyword>
<evidence type="ECO:0000313" key="3">
    <source>
        <dbReference type="Proteomes" id="UP000541154"/>
    </source>
</evidence>
<sequence length="91" mass="10230">MFLTTLLPEFFRNLLAWTTAISTFVASVGCDFLQAPTAEEEKTKRTIRQHVAPENHCPSEVKVFIAIYITIFTIFTYIDDADPVQKSVSSG</sequence>
<gene>
    <name evidence="2" type="ORF">ETB97_001334</name>
</gene>
<dbReference type="EMBL" id="SPNV01000124">
    <property type="protein sequence ID" value="KAF5860630.1"/>
    <property type="molecule type" value="Genomic_DNA"/>
</dbReference>
<accession>A0A8H6A693</accession>
<proteinExistence type="predicted"/>